<dbReference type="RefSeq" id="WP_252854856.1">
    <property type="nucleotide sequence ID" value="NZ_JAMXLR010000077.1"/>
</dbReference>
<sequence length="110" mass="12524">MLQAKQHKANHLKSVAPKLEVLDKLIGDENWDPESDMRFRVLLNKARRQIAEPDHCPVEAQRLLKQVDLVMGARKANREAELMQQRDKLEADLEANSAELDTLADPESAE</sequence>
<protein>
    <submittedName>
        <fullName evidence="1">Uncharacterized protein</fullName>
    </submittedName>
</protein>
<name>A0A9X2FCV9_9BACT</name>
<dbReference type="EMBL" id="JAMXLR010000077">
    <property type="protein sequence ID" value="MCO6046742.1"/>
    <property type="molecule type" value="Genomic_DNA"/>
</dbReference>
<evidence type="ECO:0000313" key="2">
    <source>
        <dbReference type="Proteomes" id="UP001155241"/>
    </source>
</evidence>
<accession>A0A9X2FCV9</accession>
<gene>
    <name evidence="1" type="ORF">NG895_22830</name>
</gene>
<reference evidence="1" key="1">
    <citation type="submission" date="2022-06" db="EMBL/GenBank/DDBJ databases">
        <title>Aeoliella straminimaris, a novel planctomycete from sediments.</title>
        <authorList>
            <person name="Vitorino I.R."/>
            <person name="Lage O.M."/>
        </authorList>
    </citation>
    <scope>NUCLEOTIDE SEQUENCE</scope>
    <source>
        <strain evidence="1">ICT_H6.2</strain>
    </source>
</reference>
<dbReference type="AlphaFoldDB" id="A0A9X2FCV9"/>
<proteinExistence type="predicted"/>
<keyword evidence="2" id="KW-1185">Reference proteome</keyword>
<dbReference type="Proteomes" id="UP001155241">
    <property type="component" value="Unassembled WGS sequence"/>
</dbReference>
<comment type="caution">
    <text evidence="1">The sequence shown here is derived from an EMBL/GenBank/DDBJ whole genome shotgun (WGS) entry which is preliminary data.</text>
</comment>
<organism evidence="1 2">
    <name type="scientific">Aeoliella straminimaris</name>
    <dbReference type="NCBI Taxonomy" id="2954799"/>
    <lineage>
        <taxon>Bacteria</taxon>
        <taxon>Pseudomonadati</taxon>
        <taxon>Planctomycetota</taxon>
        <taxon>Planctomycetia</taxon>
        <taxon>Pirellulales</taxon>
        <taxon>Lacipirellulaceae</taxon>
        <taxon>Aeoliella</taxon>
    </lineage>
</organism>
<evidence type="ECO:0000313" key="1">
    <source>
        <dbReference type="EMBL" id="MCO6046742.1"/>
    </source>
</evidence>